<evidence type="ECO:0000313" key="3">
    <source>
        <dbReference type="EMBL" id="BBU20319.1"/>
    </source>
</evidence>
<dbReference type="KEGG" id="mxe:MYXE_01080"/>
<dbReference type="Gene3D" id="2.30.38.10">
    <property type="entry name" value="Luciferase, Domain 3"/>
    <property type="match status" value="1"/>
</dbReference>
<dbReference type="GO" id="GO:0043041">
    <property type="term" value="P:amino acid activation for nonribosomal peptide biosynthetic process"/>
    <property type="evidence" value="ECO:0007669"/>
    <property type="project" value="TreeGrafter"/>
</dbReference>
<dbReference type="Gene3D" id="3.30.559.10">
    <property type="entry name" value="Chloramphenicol acetyltransferase-like domain"/>
    <property type="match status" value="1"/>
</dbReference>
<dbReference type="Gene3D" id="3.30.559.30">
    <property type="entry name" value="Nonribosomal peptide synthetase, condensation domain"/>
    <property type="match status" value="1"/>
</dbReference>
<protein>
    <recommendedName>
        <fullName evidence="5">Mycobactin synthetase protein B</fullName>
    </recommendedName>
</protein>
<organism evidence="3 4">
    <name type="scientific">Mycobacterium xenopi</name>
    <dbReference type="NCBI Taxonomy" id="1789"/>
    <lineage>
        <taxon>Bacteria</taxon>
        <taxon>Bacillati</taxon>
        <taxon>Actinomycetota</taxon>
        <taxon>Actinomycetes</taxon>
        <taxon>Mycobacteriales</taxon>
        <taxon>Mycobacteriaceae</taxon>
        <taxon>Mycobacterium</taxon>
    </lineage>
</organism>
<evidence type="ECO:0000259" key="1">
    <source>
        <dbReference type="Pfam" id="PF00501"/>
    </source>
</evidence>
<dbReference type="GO" id="GO:0005829">
    <property type="term" value="C:cytosol"/>
    <property type="evidence" value="ECO:0007669"/>
    <property type="project" value="TreeGrafter"/>
</dbReference>
<gene>
    <name evidence="3" type="ORF">MYXE_01080</name>
</gene>
<dbReference type="InterPro" id="IPR023213">
    <property type="entry name" value="CAT-like_dom_sf"/>
</dbReference>
<dbReference type="GO" id="GO:0044550">
    <property type="term" value="P:secondary metabolite biosynthetic process"/>
    <property type="evidence" value="ECO:0007669"/>
    <property type="project" value="TreeGrafter"/>
</dbReference>
<dbReference type="FunFam" id="3.40.50.980:FF:000001">
    <property type="entry name" value="Non-ribosomal peptide synthetase"/>
    <property type="match status" value="1"/>
</dbReference>
<dbReference type="SUPFAM" id="SSF56801">
    <property type="entry name" value="Acetyl-CoA synthetase-like"/>
    <property type="match status" value="1"/>
</dbReference>
<dbReference type="PANTHER" id="PTHR45527">
    <property type="entry name" value="NONRIBOSOMAL PEPTIDE SYNTHETASE"/>
    <property type="match status" value="1"/>
</dbReference>
<dbReference type="Gene3D" id="3.40.50.980">
    <property type="match status" value="2"/>
</dbReference>
<accession>A0AAD1LYZ7</accession>
<dbReference type="SUPFAM" id="SSF52777">
    <property type="entry name" value="CoA-dependent acyltransferases"/>
    <property type="match status" value="2"/>
</dbReference>
<dbReference type="EMBL" id="AP022314">
    <property type="protein sequence ID" value="BBU20319.1"/>
    <property type="molecule type" value="Genomic_DNA"/>
</dbReference>
<dbReference type="GO" id="GO:0003824">
    <property type="term" value="F:catalytic activity"/>
    <property type="evidence" value="ECO:0007669"/>
    <property type="project" value="InterPro"/>
</dbReference>
<dbReference type="PANTHER" id="PTHR45527:SF14">
    <property type="entry name" value="PLIPASTATIN SYNTHASE SUBUNIT B"/>
    <property type="match status" value="1"/>
</dbReference>
<dbReference type="AlphaFoldDB" id="A0AAD1LYZ7"/>
<dbReference type="PROSITE" id="PS00455">
    <property type="entry name" value="AMP_BINDING"/>
    <property type="match status" value="1"/>
</dbReference>
<proteinExistence type="predicted"/>
<evidence type="ECO:0000313" key="4">
    <source>
        <dbReference type="Proteomes" id="UP000464624"/>
    </source>
</evidence>
<evidence type="ECO:0000259" key="2">
    <source>
        <dbReference type="Pfam" id="PF00668"/>
    </source>
</evidence>
<dbReference type="InterPro" id="IPR001242">
    <property type="entry name" value="Condensation_dom"/>
</dbReference>
<feature type="domain" description="Condensation" evidence="2">
    <location>
        <begin position="21"/>
        <end position="455"/>
    </location>
</feature>
<dbReference type="GO" id="GO:0008610">
    <property type="term" value="P:lipid biosynthetic process"/>
    <property type="evidence" value="ECO:0007669"/>
    <property type="project" value="UniProtKB-ARBA"/>
</dbReference>
<dbReference type="Proteomes" id="UP000464624">
    <property type="component" value="Chromosome"/>
</dbReference>
<dbReference type="InterPro" id="IPR000873">
    <property type="entry name" value="AMP-dep_synth/lig_dom"/>
</dbReference>
<feature type="domain" description="AMP-dependent synthetase/ligase" evidence="1">
    <location>
        <begin position="481"/>
        <end position="815"/>
    </location>
</feature>
<sequence>MEPDGKALSQSRGNSTELDAQALPLTRAQLDIWLAQQTSHSGTEWQLGLFVRIQGAVERDALEWAIRRVVREAEPARAAIFEVDGQVFQRAVDYPDVELPFFDLTGSSQPEQEAQQIASLIQRTPMPFTGPLFKFALFRTRVDEFYLFACGHHIVIDGTGILLLGHRVASVYSAIVSGAPVSAASFGSLQDLVDYELEYESSPDYLEDQAYWTRNLPSGNEPLYRASHSAGESDPYQLSAPVQLNDAVVRRVDGICQAWNMPRSSVITAACALLAREWCADGSEVVLDFPVSRRVRPESKSLPGMMAGIVPLVLTVSPDASVASFCEHVDKRIREALQHQRFPVQALERKLRLRDPGQLTDRVSINFLPSTLTLSFGGLTASASYTNAGIVGGFGLIFSTAGDELYLSTVGELQPFSNFDVSELAQRLERVLVAMTADPGRVLSSVEVVDAAELARLGEVGNRVVLTRPAPVLVSVPRLFAGQVARAPDAVALSCGGRSWSYRQLDEASNRLAHLLIDYGAGAGSCVALLLPRCAEAIIAILGVLKSGAAYLPIDPALPDARVGFMLADAAPLAVITTTGLADRLDGHDVAVIDIKDPRINTQPNTNLPGPAPDDIAYLIYTSGTTGVPKGVAITHGNVAQLIGSVDAGLAGPGRVWSQWHSLAFDVSGWEIFGALLHGGRLVVVPEPVVRSPAELHDLLVAERVDVLCQTPSAAGMLSPQGLESVALVVAGEACPVELVQRWAPGRVMINAYGPTETTVYAAMSAPLRAGSDAPIGSPVAGAALFVLDRWLRPVPPAVVGELYVAGPAVGVGYWRRPGLTGSRFVACPFGGVWGADVSHRGCGALACRWAVGVCGPR</sequence>
<evidence type="ECO:0008006" key="5">
    <source>
        <dbReference type="Google" id="ProtNLM"/>
    </source>
</evidence>
<reference evidence="3 4" key="1">
    <citation type="submission" date="2019-12" db="EMBL/GenBank/DDBJ databases">
        <title>Complete genome sequence of Mycolicibacterium xenopi str. JCM15661T.</title>
        <authorList>
            <person name="Yoshida M."/>
            <person name="Fukano H."/>
            <person name="Asakura T."/>
            <person name="Hoshino Y."/>
        </authorList>
    </citation>
    <scope>NUCLEOTIDE SEQUENCE [LARGE SCALE GENOMIC DNA]</scope>
    <source>
        <strain evidence="3 4">JCM 15661T</strain>
    </source>
</reference>
<dbReference type="Pfam" id="PF00668">
    <property type="entry name" value="Condensation"/>
    <property type="match status" value="1"/>
</dbReference>
<name>A0AAD1LYZ7_MYCXE</name>
<dbReference type="GO" id="GO:0031177">
    <property type="term" value="F:phosphopantetheine binding"/>
    <property type="evidence" value="ECO:0007669"/>
    <property type="project" value="TreeGrafter"/>
</dbReference>
<dbReference type="InterPro" id="IPR020845">
    <property type="entry name" value="AMP-binding_CS"/>
</dbReference>
<dbReference type="Pfam" id="PF00501">
    <property type="entry name" value="AMP-binding"/>
    <property type="match status" value="1"/>
</dbReference>